<evidence type="ECO:0000313" key="3">
    <source>
        <dbReference type="Proteomes" id="UP001596333"/>
    </source>
</evidence>
<organism evidence="2 3">
    <name type="scientific">Halorubrum trueperi</name>
    <dbReference type="NCBI Taxonomy" id="2004704"/>
    <lineage>
        <taxon>Archaea</taxon>
        <taxon>Methanobacteriati</taxon>
        <taxon>Methanobacteriota</taxon>
        <taxon>Stenosarchaea group</taxon>
        <taxon>Halobacteria</taxon>
        <taxon>Halobacteriales</taxon>
        <taxon>Haloferacaceae</taxon>
        <taxon>Halorubrum</taxon>
    </lineage>
</organism>
<dbReference type="RefSeq" id="WP_379766773.1">
    <property type="nucleotide sequence ID" value="NZ_JBHSXI010000009.1"/>
</dbReference>
<gene>
    <name evidence="2" type="ORF">ACFQEY_07790</name>
</gene>
<dbReference type="EMBL" id="JBHSXI010000009">
    <property type="protein sequence ID" value="MFC6888909.1"/>
    <property type="molecule type" value="Genomic_DNA"/>
</dbReference>
<sequence length="57" mass="6051">MNTSENTEGTIEEQVIEETKEAGGEAREDVQETVGDVEAGSTNSETPPTKNTPSGRL</sequence>
<protein>
    <submittedName>
        <fullName evidence="2">Uncharacterized protein</fullName>
    </submittedName>
</protein>
<dbReference type="Proteomes" id="UP001596333">
    <property type="component" value="Unassembled WGS sequence"/>
</dbReference>
<evidence type="ECO:0000313" key="2">
    <source>
        <dbReference type="EMBL" id="MFC6888909.1"/>
    </source>
</evidence>
<dbReference type="AlphaFoldDB" id="A0ABD5UHX8"/>
<reference evidence="2 3" key="1">
    <citation type="journal article" date="2019" name="Int. J. Syst. Evol. Microbiol.">
        <title>The Global Catalogue of Microorganisms (GCM) 10K type strain sequencing project: providing services to taxonomists for standard genome sequencing and annotation.</title>
        <authorList>
            <consortium name="The Broad Institute Genomics Platform"/>
            <consortium name="The Broad Institute Genome Sequencing Center for Infectious Disease"/>
            <person name="Wu L."/>
            <person name="Ma J."/>
        </authorList>
    </citation>
    <scope>NUCLEOTIDE SEQUENCE [LARGE SCALE GENOMIC DNA]</scope>
    <source>
        <strain evidence="2 3">Y73</strain>
    </source>
</reference>
<name>A0ABD5UHX8_9EURY</name>
<feature type="compositionally biased region" description="Polar residues" evidence="1">
    <location>
        <begin position="40"/>
        <end position="57"/>
    </location>
</feature>
<proteinExistence type="predicted"/>
<keyword evidence="3" id="KW-1185">Reference proteome</keyword>
<feature type="compositionally biased region" description="Basic and acidic residues" evidence="1">
    <location>
        <begin position="17"/>
        <end position="30"/>
    </location>
</feature>
<accession>A0ABD5UHX8</accession>
<evidence type="ECO:0000256" key="1">
    <source>
        <dbReference type="SAM" id="MobiDB-lite"/>
    </source>
</evidence>
<feature type="region of interest" description="Disordered" evidence="1">
    <location>
        <begin position="1"/>
        <end position="57"/>
    </location>
</feature>
<comment type="caution">
    <text evidence="2">The sequence shown here is derived from an EMBL/GenBank/DDBJ whole genome shotgun (WGS) entry which is preliminary data.</text>
</comment>